<dbReference type="Gene3D" id="3.90.180.10">
    <property type="entry name" value="Medium-chain alcohol dehydrogenases, catalytic domain"/>
    <property type="match status" value="1"/>
</dbReference>
<dbReference type="InterPro" id="IPR020843">
    <property type="entry name" value="ER"/>
</dbReference>
<gene>
    <name evidence="2" type="ORF">BDK92_7448</name>
</gene>
<reference evidence="2 3" key="1">
    <citation type="submission" date="2018-10" db="EMBL/GenBank/DDBJ databases">
        <title>Sequencing the genomes of 1000 actinobacteria strains.</title>
        <authorList>
            <person name="Klenk H.-P."/>
        </authorList>
    </citation>
    <scope>NUCLEOTIDE SEQUENCE [LARGE SCALE GENOMIC DNA]</scope>
    <source>
        <strain evidence="2 3">DSM 45175</strain>
    </source>
</reference>
<accession>A0A495JVA3</accession>
<keyword evidence="3" id="KW-1185">Reference proteome</keyword>
<sequence length="334" mass="35148">MRRVRYYTYGGPEVLTMEDVEQPTPQAGQVLLRTEAVGVNFVDTRFRRGPGSGSIFQRPLPGRPTGDVVGTVTQTGPGVDPQLIGRRVAALAEDAYADFVIAEARWLASVPDHLDHGDASMLAMSAPVALRILRAAPLNRGDTVLIHSAAGGIGHLTVQLAKLLGASIVIGTAGAPGKLDFIRAVGADSAVDYAQPGWPDQVRAAAPKGVDIVLDAVGGPVLQSSLDLLAPFGRAVVYGAANGELEQIPVVKLFALRSVTGFNLTAWRHANPDQARQEMDELAKLFAAGQLRTTVHASLPLNQAATAHEIIESRSHTGRILLVPAAPTPGDPQS</sequence>
<dbReference type="InterPro" id="IPR002364">
    <property type="entry name" value="Quin_OxRdtase/zeta-crystal_CS"/>
</dbReference>
<dbReference type="InterPro" id="IPR011032">
    <property type="entry name" value="GroES-like_sf"/>
</dbReference>
<dbReference type="PANTHER" id="PTHR43677:SF4">
    <property type="entry name" value="QUINONE OXIDOREDUCTASE-LIKE PROTEIN 2"/>
    <property type="match status" value="1"/>
</dbReference>
<dbReference type="SUPFAM" id="SSF51735">
    <property type="entry name" value="NAD(P)-binding Rossmann-fold domains"/>
    <property type="match status" value="1"/>
</dbReference>
<evidence type="ECO:0000259" key="1">
    <source>
        <dbReference type="SMART" id="SM00829"/>
    </source>
</evidence>
<dbReference type="InterPro" id="IPR051397">
    <property type="entry name" value="Zn-ADH-like_protein"/>
</dbReference>
<dbReference type="AlphaFoldDB" id="A0A495JVA3"/>
<dbReference type="Pfam" id="PF08240">
    <property type="entry name" value="ADH_N"/>
    <property type="match status" value="1"/>
</dbReference>
<evidence type="ECO:0000313" key="3">
    <source>
        <dbReference type="Proteomes" id="UP000277671"/>
    </source>
</evidence>
<feature type="domain" description="Enoyl reductase (ER)" evidence="1">
    <location>
        <begin position="10"/>
        <end position="322"/>
    </location>
</feature>
<dbReference type="SUPFAM" id="SSF50129">
    <property type="entry name" value="GroES-like"/>
    <property type="match status" value="1"/>
</dbReference>
<dbReference type="PANTHER" id="PTHR43677">
    <property type="entry name" value="SHORT-CHAIN DEHYDROGENASE/REDUCTASE"/>
    <property type="match status" value="1"/>
</dbReference>
<dbReference type="EMBL" id="RBKT01000001">
    <property type="protein sequence ID" value="RKR92957.1"/>
    <property type="molecule type" value="Genomic_DNA"/>
</dbReference>
<dbReference type="OrthoDB" id="3339625at2"/>
<proteinExistence type="predicted"/>
<dbReference type="InterPro" id="IPR013149">
    <property type="entry name" value="ADH-like_C"/>
</dbReference>
<dbReference type="SMART" id="SM00829">
    <property type="entry name" value="PKS_ER"/>
    <property type="match status" value="1"/>
</dbReference>
<dbReference type="Pfam" id="PF00107">
    <property type="entry name" value="ADH_zinc_N"/>
    <property type="match status" value="1"/>
</dbReference>
<comment type="caution">
    <text evidence="2">The sequence shown here is derived from an EMBL/GenBank/DDBJ whole genome shotgun (WGS) entry which is preliminary data.</text>
</comment>
<dbReference type="InterPro" id="IPR013154">
    <property type="entry name" value="ADH-like_N"/>
</dbReference>
<evidence type="ECO:0000313" key="2">
    <source>
        <dbReference type="EMBL" id="RKR92957.1"/>
    </source>
</evidence>
<protein>
    <submittedName>
        <fullName evidence="2">NADPH:quinone reductase-like Zn-dependent oxidoreductase</fullName>
    </submittedName>
</protein>
<name>A0A495JVA3_9ACTN</name>
<dbReference type="PROSITE" id="PS01162">
    <property type="entry name" value="QOR_ZETA_CRYSTAL"/>
    <property type="match status" value="1"/>
</dbReference>
<dbReference type="GO" id="GO:0008270">
    <property type="term" value="F:zinc ion binding"/>
    <property type="evidence" value="ECO:0007669"/>
    <property type="project" value="InterPro"/>
</dbReference>
<organism evidence="2 3">
    <name type="scientific">Micromonospora pisi</name>
    <dbReference type="NCBI Taxonomy" id="589240"/>
    <lineage>
        <taxon>Bacteria</taxon>
        <taxon>Bacillati</taxon>
        <taxon>Actinomycetota</taxon>
        <taxon>Actinomycetes</taxon>
        <taxon>Micromonosporales</taxon>
        <taxon>Micromonosporaceae</taxon>
        <taxon>Micromonospora</taxon>
    </lineage>
</organism>
<dbReference type="InterPro" id="IPR036291">
    <property type="entry name" value="NAD(P)-bd_dom_sf"/>
</dbReference>
<dbReference type="GO" id="GO:0016491">
    <property type="term" value="F:oxidoreductase activity"/>
    <property type="evidence" value="ECO:0007669"/>
    <property type="project" value="InterPro"/>
</dbReference>
<dbReference type="Proteomes" id="UP000277671">
    <property type="component" value="Unassembled WGS sequence"/>
</dbReference>
<dbReference type="Gene3D" id="3.40.50.720">
    <property type="entry name" value="NAD(P)-binding Rossmann-like Domain"/>
    <property type="match status" value="1"/>
</dbReference>